<proteinExistence type="predicted"/>
<sequence>MMIQQFVTFWHGCPPGLKEAYSSFAVQSFVALAYSLNRYIGHAPSRQGIQKFVPWAILNLTGTFVVHLLCLKLLSPDYGRSISVTGFPSLKRFLFEVLGSLLVFEVLFYYIHRLMHTRLFYKPVHLMHHRMTDKVCLGAFYVHPVEFLMVGFGGFMGTIALTRTHFPTMLFLGVVAELAGLYFHELGEVAGVMNHESHHVQGRKNFGSIGLMDVLHGTFMKTSELSASLEQSIDLVWEDMSDFVDPFGDRRGSLFDSVWTFDLDKDLLYLRKSDQYCLVSLELARKRLLTLDDFELLNSPRQLSVEEQSLPGPYWEPKLDLAPREKSFIGKILRDFGFTWRHILRRPMNTTTFLQLAYATMWISTLDFIIVERMGFEHVTTRGPYVDVVDLPSWETPKATLVKAGSCWFALAQETLEGLEMVQSHMTSQLEGSTTDVRTYAILTLRCIILCQVQGSKLIWTRSEALFDDDSTSDTAIDMIIWATNTTSAEQQPNAISSLPVEIQDKVLYCATTSFIASAKLGCELGLGSPLSWVDGGLQIMLQGVKRHRTESSPVESQIHFGRIMSGLSYKPERNDRILPVSRFLVGKLGRG</sequence>
<feature type="transmembrane region" description="Helical" evidence="5">
    <location>
        <begin position="94"/>
        <end position="114"/>
    </location>
</feature>
<evidence type="ECO:0000259" key="6">
    <source>
        <dbReference type="Pfam" id="PF04116"/>
    </source>
</evidence>
<protein>
    <submittedName>
        <fullName evidence="7">Fatty acid hydroxylase</fullName>
    </submittedName>
</protein>
<keyword evidence="4 5" id="KW-0472">Membrane</keyword>
<evidence type="ECO:0000256" key="1">
    <source>
        <dbReference type="ARBA" id="ARBA00004370"/>
    </source>
</evidence>
<evidence type="ECO:0000256" key="5">
    <source>
        <dbReference type="SAM" id="Phobius"/>
    </source>
</evidence>
<gene>
    <name evidence="7" type="ORF">NOR_03829</name>
</gene>
<dbReference type="OrthoDB" id="408954at2759"/>
<dbReference type="GO" id="GO:0016020">
    <property type="term" value="C:membrane"/>
    <property type="evidence" value="ECO:0007669"/>
    <property type="project" value="UniProtKB-SubCell"/>
</dbReference>
<dbReference type="InterPro" id="IPR050307">
    <property type="entry name" value="Sterol_Desaturase_Related"/>
</dbReference>
<evidence type="ECO:0000313" key="8">
    <source>
        <dbReference type="Proteomes" id="UP000243498"/>
    </source>
</evidence>
<evidence type="ECO:0000256" key="3">
    <source>
        <dbReference type="ARBA" id="ARBA00022989"/>
    </source>
</evidence>
<organism evidence="7 8">
    <name type="scientific">Metarhizium rileyi (strain RCEF 4871)</name>
    <name type="common">Nomuraea rileyi</name>
    <dbReference type="NCBI Taxonomy" id="1649241"/>
    <lineage>
        <taxon>Eukaryota</taxon>
        <taxon>Fungi</taxon>
        <taxon>Dikarya</taxon>
        <taxon>Ascomycota</taxon>
        <taxon>Pezizomycotina</taxon>
        <taxon>Sordariomycetes</taxon>
        <taxon>Hypocreomycetidae</taxon>
        <taxon>Hypocreales</taxon>
        <taxon>Clavicipitaceae</taxon>
        <taxon>Metarhizium</taxon>
    </lineage>
</organism>
<dbReference type="Proteomes" id="UP000243498">
    <property type="component" value="Unassembled WGS sequence"/>
</dbReference>
<comment type="subcellular location">
    <subcellularLocation>
        <location evidence="1">Membrane</location>
    </subcellularLocation>
</comment>
<name>A0A167FCB6_METRR</name>
<keyword evidence="8" id="KW-1185">Reference proteome</keyword>
<evidence type="ECO:0000256" key="4">
    <source>
        <dbReference type="ARBA" id="ARBA00023136"/>
    </source>
</evidence>
<reference evidence="7 8" key="1">
    <citation type="journal article" date="2016" name="Genome Biol. Evol.">
        <title>Divergent and convergent evolution of fungal pathogenicity.</title>
        <authorList>
            <person name="Shang Y."/>
            <person name="Xiao G."/>
            <person name="Zheng P."/>
            <person name="Cen K."/>
            <person name="Zhan S."/>
            <person name="Wang C."/>
        </authorList>
    </citation>
    <scope>NUCLEOTIDE SEQUENCE [LARGE SCALE GENOMIC DNA]</scope>
    <source>
        <strain evidence="7 8">RCEF 4871</strain>
    </source>
</reference>
<dbReference type="Pfam" id="PF04116">
    <property type="entry name" value="FA_hydroxylase"/>
    <property type="match status" value="1"/>
</dbReference>
<accession>A0A167FCB6</accession>
<dbReference type="GO" id="GO:0016491">
    <property type="term" value="F:oxidoreductase activity"/>
    <property type="evidence" value="ECO:0007669"/>
    <property type="project" value="InterPro"/>
</dbReference>
<dbReference type="AlphaFoldDB" id="A0A167FCB6"/>
<feature type="transmembrane region" description="Helical" evidence="5">
    <location>
        <begin position="52"/>
        <end position="74"/>
    </location>
</feature>
<keyword evidence="3 5" id="KW-1133">Transmembrane helix</keyword>
<dbReference type="GO" id="GO:0005506">
    <property type="term" value="F:iron ion binding"/>
    <property type="evidence" value="ECO:0007669"/>
    <property type="project" value="InterPro"/>
</dbReference>
<evidence type="ECO:0000256" key="2">
    <source>
        <dbReference type="ARBA" id="ARBA00022692"/>
    </source>
</evidence>
<keyword evidence="2 5" id="KW-0812">Transmembrane</keyword>
<evidence type="ECO:0000313" key="7">
    <source>
        <dbReference type="EMBL" id="OAA45075.1"/>
    </source>
</evidence>
<dbReference type="InterPro" id="IPR006694">
    <property type="entry name" value="Fatty_acid_hydroxylase"/>
</dbReference>
<dbReference type="GO" id="GO:0008610">
    <property type="term" value="P:lipid biosynthetic process"/>
    <property type="evidence" value="ECO:0007669"/>
    <property type="project" value="InterPro"/>
</dbReference>
<dbReference type="PANTHER" id="PTHR11863">
    <property type="entry name" value="STEROL DESATURASE"/>
    <property type="match status" value="1"/>
</dbReference>
<dbReference type="EMBL" id="AZHC01000009">
    <property type="protein sequence ID" value="OAA45075.1"/>
    <property type="molecule type" value="Genomic_DNA"/>
</dbReference>
<comment type="caution">
    <text evidence="7">The sequence shown here is derived from an EMBL/GenBank/DDBJ whole genome shotgun (WGS) entry which is preliminary data.</text>
</comment>
<feature type="transmembrane region" description="Helical" evidence="5">
    <location>
        <begin position="135"/>
        <end position="160"/>
    </location>
</feature>
<dbReference type="STRING" id="1081105.A0A167FCB6"/>
<feature type="domain" description="Fatty acid hydroxylase" evidence="6">
    <location>
        <begin position="100"/>
        <end position="218"/>
    </location>
</feature>